<keyword evidence="2" id="KW-0449">Lipoprotein</keyword>
<dbReference type="Gene3D" id="2.20.200.10">
    <property type="entry name" value="Outer membrane efflux proteins (OEP)"/>
    <property type="match status" value="1"/>
</dbReference>
<comment type="subcellular location">
    <subcellularLocation>
        <location evidence="2">Cell outer membrane</location>
        <topology evidence="2">Lipid-anchor</topology>
    </subcellularLocation>
</comment>
<dbReference type="Pfam" id="PF02321">
    <property type="entry name" value="OEP"/>
    <property type="match status" value="2"/>
</dbReference>
<proteinExistence type="inferred from homology"/>
<comment type="similarity">
    <text evidence="1 2">Belongs to the outer membrane factor (OMF) (TC 1.B.17) family.</text>
</comment>
<name>A0A0W0U6K6_9GAMM</name>
<reference evidence="3 5" key="1">
    <citation type="submission" date="2015-11" db="EMBL/GenBank/DDBJ databases">
        <title>Genomic analysis of 38 Legionella species identifies large and diverse effector repertoires.</title>
        <authorList>
            <person name="Burstein D."/>
            <person name="Amaro F."/>
            <person name="Zusman T."/>
            <person name="Lifshitz Z."/>
            <person name="Cohen O."/>
            <person name="Gilbert J.A."/>
            <person name="Pupko T."/>
            <person name="Shuman H.A."/>
            <person name="Segal G."/>
        </authorList>
    </citation>
    <scope>NUCLEOTIDE SEQUENCE [LARGE SCALE GENOMIC DNA]</scope>
    <source>
        <strain evidence="3 5">WO-44C</strain>
    </source>
</reference>
<keyword evidence="2" id="KW-1134">Transmembrane beta strand</keyword>
<accession>A0A0W0U6K6</accession>
<evidence type="ECO:0000313" key="4">
    <source>
        <dbReference type="EMBL" id="SPX61367.1"/>
    </source>
</evidence>
<dbReference type="Gene3D" id="1.20.1600.10">
    <property type="entry name" value="Outer membrane efflux proteins (OEP)"/>
    <property type="match status" value="1"/>
</dbReference>
<evidence type="ECO:0000256" key="2">
    <source>
        <dbReference type="RuleBase" id="RU362097"/>
    </source>
</evidence>
<keyword evidence="2" id="KW-0564">Palmitate</keyword>
<dbReference type="PANTHER" id="PTHR30203">
    <property type="entry name" value="OUTER MEMBRANE CATION EFFLUX PROTEIN"/>
    <property type="match status" value="1"/>
</dbReference>
<dbReference type="PATRIC" id="fig|453.4.peg.545"/>
<dbReference type="AlphaFoldDB" id="A0A0W0U6K6"/>
<dbReference type="GO" id="GO:0009279">
    <property type="term" value="C:cell outer membrane"/>
    <property type="evidence" value="ECO:0007669"/>
    <property type="project" value="UniProtKB-SubCell"/>
</dbReference>
<dbReference type="Proteomes" id="UP000251942">
    <property type="component" value="Unassembled WGS sequence"/>
</dbReference>
<dbReference type="SUPFAM" id="SSF56954">
    <property type="entry name" value="Outer membrane efflux proteins (OEP)"/>
    <property type="match status" value="1"/>
</dbReference>
<organism evidence="3 5">
    <name type="scientific">Legionella feeleii</name>
    <dbReference type="NCBI Taxonomy" id="453"/>
    <lineage>
        <taxon>Bacteria</taxon>
        <taxon>Pseudomonadati</taxon>
        <taxon>Pseudomonadota</taxon>
        <taxon>Gammaproteobacteria</taxon>
        <taxon>Legionellales</taxon>
        <taxon>Legionellaceae</taxon>
        <taxon>Legionella</taxon>
    </lineage>
</organism>
<evidence type="ECO:0000313" key="5">
    <source>
        <dbReference type="Proteomes" id="UP000054698"/>
    </source>
</evidence>
<dbReference type="NCBIfam" id="TIGR01845">
    <property type="entry name" value="outer_NodT"/>
    <property type="match status" value="1"/>
</dbReference>
<dbReference type="InterPro" id="IPR010131">
    <property type="entry name" value="MdtP/NodT-like"/>
</dbReference>
<dbReference type="GO" id="GO:0015562">
    <property type="term" value="F:efflux transmembrane transporter activity"/>
    <property type="evidence" value="ECO:0007669"/>
    <property type="project" value="InterPro"/>
</dbReference>
<evidence type="ECO:0000256" key="1">
    <source>
        <dbReference type="ARBA" id="ARBA00007613"/>
    </source>
</evidence>
<gene>
    <name evidence="4" type="primary">ttgC</name>
    <name evidence="3" type="ORF">Lfee_0501</name>
    <name evidence="4" type="ORF">NCTC12022_02107</name>
</gene>
<sequence length="501" mass="54314">MRNAWGINYRHAGCHLLSTVIAAIMLNSCVMGPDFHRPLPPKIKQYTAQPLPASTISAKTTGGNKQYLVNNLDIPAQWWKLFHSKPLNDLIASALQTNPDLKAAAAALRVAQENAMAQRATLLPYVSANLNPTRHLTAHTLSSIVASNAYVYSLTTPQLTVSYVPDVFGGNMRQVESLQAQAETALFQQEAIYLTLTSNVVMAVIQEASIREQIKATQRSIAIAQKQLDMMLKQQSVGQIGAVAVAAQQAALAQAQTVLPPLQKQLAQQRHLLSVLCGHFPSEEFAQKFELSSLTLPEKLPLGIPARLIEQRPDIRAAEAQIHAASAQIGVAIANQLPNIVITADAGSSAIELGTLFSSLTKFWDIGLNLTQPVFDAGALLHKKRAAIAAYQQAVEQYRSVVLASFQDVADTLKAIQFDAISLKTAANATQAARRSLAIAQQQWEAGAVDHLFVLNAQQNYQQALITLAQNQANRFIDTAALFQALGGGWWNRDVCSPIKA</sequence>
<protein>
    <submittedName>
        <fullName evidence="3">Outer membrane efflux protein</fullName>
    </submittedName>
</protein>
<keyword evidence="2" id="KW-0812">Transmembrane</keyword>
<dbReference type="OrthoDB" id="9770517at2"/>
<keyword evidence="2" id="KW-0472">Membrane</keyword>
<dbReference type="InterPro" id="IPR003423">
    <property type="entry name" value="OMP_efflux"/>
</dbReference>
<dbReference type="STRING" id="453.Lfee_0501"/>
<dbReference type="EMBL" id="UASS01000019">
    <property type="protein sequence ID" value="SPX61367.1"/>
    <property type="molecule type" value="Genomic_DNA"/>
</dbReference>
<keyword evidence="5" id="KW-1185">Reference proteome</keyword>
<dbReference type="PANTHER" id="PTHR30203:SF33">
    <property type="entry name" value="BLR4455 PROTEIN"/>
    <property type="match status" value="1"/>
</dbReference>
<evidence type="ECO:0000313" key="6">
    <source>
        <dbReference type="Proteomes" id="UP000251942"/>
    </source>
</evidence>
<reference evidence="4 6" key="2">
    <citation type="submission" date="2018-06" db="EMBL/GenBank/DDBJ databases">
        <authorList>
            <consortium name="Pathogen Informatics"/>
            <person name="Doyle S."/>
        </authorList>
    </citation>
    <scope>NUCLEOTIDE SEQUENCE [LARGE SCALE GENOMIC DNA]</scope>
    <source>
        <strain evidence="4 6">NCTC12022</strain>
    </source>
</reference>
<dbReference type="Proteomes" id="UP000054698">
    <property type="component" value="Unassembled WGS sequence"/>
</dbReference>
<dbReference type="EMBL" id="LNYB01000016">
    <property type="protein sequence ID" value="KTD03145.1"/>
    <property type="molecule type" value="Genomic_DNA"/>
</dbReference>
<evidence type="ECO:0000313" key="3">
    <source>
        <dbReference type="EMBL" id="KTD03145.1"/>
    </source>
</evidence>
<dbReference type="RefSeq" id="WP_058443717.1">
    <property type="nucleotide sequence ID" value="NZ_CAAAHT010000012.1"/>
</dbReference>